<dbReference type="Gene3D" id="3.40.920.10">
    <property type="entry name" value="Pyruvate-ferredoxin oxidoreductase, PFOR, domain III"/>
    <property type="match status" value="1"/>
</dbReference>
<keyword evidence="5" id="KW-1185">Reference proteome</keyword>
<dbReference type="PROSITE" id="PS51379">
    <property type="entry name" value="4FE4S_FER_2"/>
    <property type="match status" value="1"/>
</dbReference>
<feature type="region of interest" description="Disordered" evidence="2">
    <location>
        <begin position="1121"/>
        <end position="1145"/>
    </location>
</feature>
<dbReference type="AlphaFoldDB" id="A0A7C9ME78"/>
<dbReference type="InterPro" id="IPR046667">
    <property type="entry name" value="DUF6537"/>
</dbReference>
<name>A0A7C9ME78_9RHOB</name>
<dbReference type="RefSeq" id="WP_160763927.1">
    <property type="nucleotide sequence ID" value="NZ_WUPT01000001.1"/>
</dbReference>
<evidence type="ECO:0000259" key="3">
    <source>
        <dbReference type="PROSITE" id="PS51379"/>
    </source>
</evidence>
<dbReference type="Proteomes" id="UP000480350">
    <property type="component" value="Unassembled WGS sequence"/>
</dbReference>
<feature type="domain" description="4Fe-4S ferredoxin-type" evidence="3">
    <location>
        <begin position="632"/>
        <end position="662"/>
    </location>
</feature>
<evidence type="ECO:0000313" key="5">
    <source>
        <dbReference type="Proteomes" id="UP000480350"/>
    </source>
</evidence>
<dbReference type="Gene3D" id="3.40.50.970">
    <property type="match status" value="1"/>
</dbReference>
<reference evidence="4 5" key="2">
    <citation type="submission" date="2020-03" db="EMBL/GenBank/DDBJ databases">
        <title>Kangsaoukella pontilimi gen. nov., sp. nov., a new member of the family Rhodobacteraceae isolated from a tidal mudflat.</title>
        <authorList>
            <person name="Kim I.S."/>
        </authorList>
    </citation>
    <scope>NUCLEOTIDE SEQUENCE [LARGE SCALE GENOMIC DNA]</scope>
    <source>
        <strain evidence="4 5">GH1-50</strain>
    </source>
</reference>
<evidence type="ECO:0000256" key="2">
    <source>
        <dbReference type="SAM" id="MobiDB-lite"/>
    </source>
</evidence>
<reference evidence="4 5" key="1">
    <citation type="submission" date="2019-12" db="EMBL/GenBank/DDBJ databases">
        <authorList>
            <person name="Lee S.D."/>
        </authorList>
    </citation>
    <scope>NUCLEOTIDE SEQUENCE [LARGE SCALE GENOMIC DNA]</scope>
    <source>
        <strain evidence="4 5">GH1-50</strain>
    </source>
</reference>
<dbReference type="GO" id="GO:0044281">
    <property type="term" value="P:small molecule metabolic process"/>
    <property type="evidence" value="ECO:0007669"/>
    <property type="project" value="UniProtKB-ARBA"/>
</dbReference>
<sequence length="1145" mass="124492">MHEEEVVSTQSVSLHDKYDLSKEHVLLNGTQALVRLMLTQSARDRAAGLDTGGYVSGYRGSPLGAVDQQMAKAAKDLTAAGVLFQPGLNEDLAATAIWGTQQAGLKGDGKHDGVFALWYGKGPGVDRSGDVLRHANMAGTAPHGGVLMALGDDHTGESSTTCHQSDWAVMDAYIPILSPAGVQEILDFGLYGYALSRFSGMWCGLKLMKDTVEVTSVVDGRPDRMHFVQPEIDLPAGGLNIRQGDHWIAQEARLIDHKRWAAEAFAHANRIDRRIWGKPGAKIGFVAAGKNWLDLVHALGLLGIDEGEAERLGITTYKIGQTFPMDMAGFHDWAEGLDLIVVVEEKRKLIEVQIKEAIFDDRRGRRVYGWHKGGAGGLHREELFPTRFALDPVMIAEKLGGILLEEGRETDRLRAALDRLAATHHGNDAPDLAVRTPYFCAGCPHNTSTKVPEGSRAYAGIGCHIMAMWMDRETSNYTHMGAEGANWIGEAPFVETDHVFQNIGDGTYNHSGLMAIRAAVGSGVNITYKILYNDAVAMTGGQGNDGGLGPDRIVREVLAAGVSRVAVVFDEKEEPRREDFPSGIGWHPRSELGEVQEEFRKIRGVSAIVYVQTCAAEKRRRRKRGTFPDPDKRVFINTDICEGCGDCGVQSNCVAIVPVETELGRKRAIDQSACNKDFSCLKGFCPSFVTVEGGTPRKAASAEIDTNGLPEPSLPAISGTYSVVITGVGGTGVVTIGALLAMAAHIDGKGAAMMEMAGLAQKGGAVHIHCRLAERPEDISAIRVAPGEADAVIGGDLVVTAGAKTLDLMRSGRTGAVVNTHEIMTGAFTRDTEFRIPGKELRDVLEDRIGGGMTILDATELAARGTGDSIYANMVLLGAAWQSGHMPLTRAALREAIRLNGAKVEENLKAFEIGRWAVVHPEAAARLVSAEVIDKPKTLDERIAYRERHLTAYQSARLARRYRRLVDRFDDARLREAVALGYHKLLSYKDEYEVARLATETRAKAEDAFAGDLKLTYHLAPPILSRTGADGRPKKRGFGEGIERLFPLLARLKWLRGTPFDPFGRTSERRMERHAIREYEADMERLLTGEVKDPDAAVALARLPLDIRGFGPVKEANAKAAAKRRDELRDRVAKGAPARDLMAGE</sequence>
<dbReference type="SUPFAM" id="SSF53323">
    <property type="entry name" value="Pyruvate-ferredoxin oxidoreductase, PFOR, domain III"/>
    <property type="match status" value="1"/>
</dbReference>
<organism evidence="4 5">
    <name type="scientific">Kangsaoukella pontilimi</name>
    <dbReference type="NCBI Taxonomy" id="2691042"/>
    <lineage>
        <taxon>Bacteria</taxon>
        <taxon>Pseudomonadati</taxon>
        <taxon>Pseudomonadota</taxon>
        <taxon>Alphaproteobacteria</taxon>
        <taxon>Rhodobacterales</taxon>
        <taxon>Paracoccaceae</taxon>
        <taxon>Kangsaoukella</taxon>
    </lineage>
</organism>
<dbReference type="Pfam" id="PF01558">
    <property type="entry name" value="POR"/>
    <property type="match status" value="1"/>
</dbReference>
<gene>
    <name evidence="4" type="ORF">GQ651_03255</name>
</gene>
<evidence type="ECO:0000256" key="1">
    <source>
        <dbReference type="ARBA" id="ARBA00023002"/>
    </source>
</evidence>
<dbReference type="GO" id="GO:0030976">
    <property type="term" value="F:thiamine pyrophosphate binding"/>
    <property type="evidence" value="ECO:0007669"/>
    <property type="project" value="InterPro"/>
</dbReference>
<dbReference type="SUPFAM" id="SSF52518">
    <property type="entry name" value="Thiamin diphosphate-binding fold (THDP-binding)"/>
    <property type="match status" value="2"/>
</dbReference>
<keyword evidence="1" id="KW-0560">Oxidoreductase</keyword>
<dbReference type="PANTHER" id="PTHR48084">
    <property type="entry name" value="2-OXOGLUTARATE OXIDOREDUCTASE SUBUNIT KORB-RELATED"/>
    <property type="match status" value="1"/>
</dbReference>
<dbReference type="InterPro" id="IPR019752">
    <property type="entry name" value="Pyrv/ketoisovalerate_OxRed_cat"/>
</dbReference>
<dbReference type="InterPro" id="IPR002869">
    <property type="entry name" value="Pyrv_flavodox_OxRed_cen"/>
</dbReference>
<dbReference type="Pfam" id="PF20169">
    <property type="entry name" value="DUF6537"/>
    <property type="match status" value="1"/>
</dbReference>
<dbReference type="EMBL" id="WUPT01000001">
    <property type="protein sequence ID" value="MXQ06856.1"/>
    <property type="molecule type" value="Genomic_DNA"/>
</dbReference>
<proteinExistence type="predicted"/>
<dbReference type="CDD" id="cd07034">
    <property type="entry name" value="TPP_PYR_PFOR_IOR-alpha_like"/>
    <property type="match status" value="1"/>
</dbReference>
<feature type="compositionally biased region" description="Basic and acidic residues" evidence="2">
    <location>
        <begin position="1123"/>
        <end position="1133"/>
    </location>
</feature>
<protein>
    <submittedName>
        <fullName evidence="4">Indolepyruvate ferredoxin oxidoreductase family protein</fullName>
    </submittedName>
</protein>
<accession>A0A7C9ME78</accession>
<keyword evidence="4" id="KW-0670">Pyruvate</keyword>
<dbReference type="InterPro" id="IPR002880">
    <property type="entry name" value="Pyrv_Fd/Flavodoxin_OxRdtase_N"/>
</dbReference>
<dbReference type="NCBIfam" id="NF009588">
    <property type="entry name" value="PRK13029.1"/>
    <property type="match status" value="1"/>
</dbReference>
<dbReference type="InterPro" id="IPR011766">
    <property type="entry name" value="TPP_enzyme_TPP-bd"/>
</dbReference>
<dbReference type="GO" id="GO:0016625">
    <property type="term" value="F:oxidoreductase activity, acting on the aldehyde or oxo group of donors, iron-sulfur protein as acceptor"/>
    <property type="evidence" value="ECO:0007669"/>
    <property type="project" value="UniProtKB-ARBA"/>
</dbReference>
<dbReference type="GO" id="GO:0045333">
    <property type="term" value="P:cellular respiration"/>
    <property type="evidence" value="ECO:0007669"/>
    <property type="project" value="UniProtKB-ARBA"/>
</dbReference>
<dbReference type="InterPro" id="IPR017896">
    <property type="entry name" value="4Fe4S_Fe-S-bd"/>
</dbReference>
<comment type="caution">
    <text evidence="4">The sequence shown here is derived from an EMBL/GenBank/DDBJ whole genome shotgun (WGS) entry which is preliminary data.</text>
</comment>
<dbReference type="NCBIfam" id="NF009589">
    <property type="entry name" value="PRK13030.1"/>
    <property type="match status" value="1"/>
</dbReference>
<dbReference type="Pfam" id="PF02775">
    <property type="entry name" value="TPP_enzyme_C"/>
    <property type="match status" value="1"/>
</dbReference>
<dbReference type="InterPro" id="IPR029061">
    <property type="entry name" value="THDP-binding"/>
</dbReference>
<dbReference type="PANTHER" id="PTHR48084:SF3">
    <property type="entry name" value="SUBUNIT OF PYRUVATE:FLAVODOXIN OXIDOREDUCTASE"/>
    <property type="match status" value="1"/>
</dbReference>
<evidence type="ECO:0000313" key="4">
    <source>
        <dbReference type="EMBL" id="MXQ06856.1"/>
    </source>
</evidence>
<dbReference type="InterPro" id="IPR051457">
    <property type="entry name" value="2-oxoacid:Fd_oxidoreductase"/>
</dbReference>